<dbReference type="RefSeq" id="WP_259550171.1">
    <property type="nucleotide sequence ID" value="NZ_BAABHW010000002.1"/>
</dbReference>
<evidence type="ECO:0000313" key="3">
    <source>
        <dbReference type="Proteomes" id="UP001499910"/>
    </source>
</evidence>
<evidence type="ECO:0008006" key="4">
    <source>
        <dbReference type="Google" id="ProtNLM"/>
    </source>
</evidence>
<proteinExistence type="predicted"/>
<dbReference type="Proteomes" id="UP001499910">
    <property type="component" value="Unassembled WGS sequence"/>
</dbReference>
<reference evidence="3" key="1">
    <citation type="journal article" date="2019" name="Int. J. Syst. Evol. Microbiol.">
        <title>The Global Catalogue of Microorganisms (GCM) 10K type strain sequencing project: providing services to taxonomists for standard genome sequencing and annotation.</title>
        <authorList>
            <consortium name="The Broad Institute Genomics Platform"/>
            <consortium name="The Broad Institute Genome Sequencing Center for Infectious Disease"/>
            <person name="Wu L."/>
            <person name="Ma J."/>
        </authorList>
    </citation>
    <scope>NUCLEOTIDE SEQUENCE [LARGE SCALE GENOMIC DNA]</scope>
    <source>
        <strain evidence="3">JCM 18015</strain>
    </source>
</reference>
<keyword evidence="3" id="KW-1185">Reference proteome</keyword>
<dbReference type="PANTHER" id="PTHR10605:SF56">
    <property type="entry name" value="BIFUNCTIONAL HEPARAN SULFATE N-DEACETYLASE_N-SULFOTRANSFERASE"/>
    <property type="match status" value="1"/>
</dbReference>
<dbReference type="SUPFAM" id="SSF52540">
    <property type="entry name" value="P-loop containing nucleoside triphosphate hydrolases"/>
    <property type="match status" value="1"/>
</dbReference>
<dbReference type="Gene3D" id="3.40.50.300">
    <property type="entry name" value="P-loop containing nucleotide triphosphate hydrolases"/>
    <property type="match status" value="1"/>
</dbReference>
<sequence>MAPAGDTAFDFGRTLLIGIGAQKAGTTWLARKLAAHPEVHAPIKEVHYWDRIRAPFHDAKRWRSAITNRRDRFVRNLPQRFWRKKWSTSLMVRPDPCDHSGYVDMFRWGYGGQPVLHEFTPAYGLLAPEVFNEMRALHADVRFLLLLRDPVARFWSGIRHAHRVQLANGMTEESLVHLARLALADPHDPHRRRSDYAALLSAPALGEGRMHVAFFETLFTQESYDAVLEFAGLARETIGAVENPNPSRFGKVAMPKDLAAQAREVFASSYEQVYDRFKDRVPARWGGA</sequence>
<dbReference type="InterPro" id="IPR037359">
    <property type="entry name" value="NST/OST"/>
</dbReference>
<dbReference type="EMBL" id="BAABHW010000002">
    <property type="protein sequence ID" value="GAA5071865.1"/>
    <property type="molecule type" value="Genomic_DNA"/>
</dbReference>
<protein>
    <recommendedName>
        <fullName evidence="4">Sulfotransferase family protein</fullName>
    </recommendedName>
</protein>
<keyword evidence="1" id="KW-0808">Transferase</keyword>
<evidence type="ECO:0000256" key="1">
    <source>
        <dbReference type="ARBA" id="ARBA00022679"/>
    </source>
</evidence>
<dbReference type="Pfam" id="PF13469">
    <property type="entry name" value="Sulfotransfer_3"/>
    <property type="match status" value="1"/>
</dbReference>
<dbReference type="PANTHER" id="PTHR10605">
    <property type="entry name" value="HEPARAN SULFATE SULFOTRANSFERASE"/>
    <property type="match status" value="1"/>
</dbReference>
<dbReference type="InterPro" id="IPR027417">
    <property type="entry name" value="P-loop_NTPase"/>
</dbReference>
<organism evidence="2 3">
    <name type="scientific">[Roseibacterium] beibuensis</name>
    <dbReference type="NCBI Taxonomy" id="1193142"/>
    <lineage>
        <taxon>Bacteria</taxon>
        <taxon>Pseudomonadati</taxon>
        <taxon>Pseudomonadota</taxon>
        <taxon>Alphaproteobacteria</taxon>
        <taxon>Rhodobacterales</taxon>
        <taxon>Roseobacteraceae</taxon>
        <taxon>Roseicyclus</taxon>
    </lineage>
</organism>
<comment type="caution">
    <text evidence="2">The sequence shown here is derived from an EMBL/GenBank/DDBJ whole genome shotgun (WGS) entry which is preliminary data.</text>
</comment>
<name>A0ABP9L9M2_9RHOB</name>
<accession>A0ABP9L9M2</accession>
<evidence type="ECO:0000313" key="2">
    <source>
        <dbReference type="EMBL" id="GAA5071865.1"/>
    </source>
</evidence>
<gene>
    <name evidence="2" type="ORF">GCM10023209_16030</name>
</gene>